<sequence length="68" mass="7074">MISPVFALIVAVVGAVGAVAGASALDAGRKIGPKLTLADMAPLAPWEGPPLPRFTRTKPELLAELKRR</sequence>
<evidence type="ECO:0000313" key="1">
    <source>
        <dbReference type="EMBL" id="KKM94940.1"/>
    </source>
</evidence>
<accession>A0A0F9P1H9</accession>
<dbReference type="AlphaFoldDB" id="A0A0F9P1H9"/>
<dbReference type="EMBL" id="LAZR01006073">
    <property type="protein sequence ID" value="KKM94940.1"/>
    <property type="molecule type" value="Genomic_DNA"/>
</dbReference>
<comment type="caution">
    <text evidence="1">The sequence shown here is derived from an EMBL/GenBank/DDBJ whole genome shotgun (WGS) entry which is preliminary data.</text>
</comment>
<proteinExistence type="predicted"/>
<gene>
    <name evidence="1" type="ORF">LCGC14_1193280</name>
</gene>
<reference evidence="1" key="1">
    <citation type="journal article" date="2015" name="Nature">
        <title>Complex archaea that bridge the gap between prokaryotes and eukaryotes.</title>
        <authorList>
            <person name="Spang A."/>
            <person name="Saw J.H."/>
            <person name="Jorgensen S.L."/>
            <person name="Zaremba-Niedzwiedzka K."/>
            <person name="Martijn J."/>
            <person name="Lind A.E."/>
            <person name="van Eijk R."/>
            <person name="Schleper C."/>
            <person name="Guy L."/>
            <person name="Ettema T.J."/>
        </authorList>
    </citation>
    <scope>NUCLEOTIDE SEQUENCE</scope>
</reference>
<protein>
    <submittedName>
        <fullName evidence="1">Uncharacterized protein</fullName>
    </submittedName>
</protein>
<organism evidence="1">
    <name type="scientific">marine sediment metagenome</name>
    <dbReference type="NCBI Taxonomy" id="412755"/>
    <lineage>
        <taxon>unclassified sequences</taxon>
        <taxon>metagenomes</taxon>
        <taxon>ecological metagenomes</taxon>
    </lineage>
</organism>
<name>A0A0F9P1H9_9ZZZZ</name>